<dbReference type="PANTHER" id="PTHR33204:SF18">
    <property type="entry name" value="TRANSCRIPTIONAL REGULATORY PROTEIN"/>
    <property type="match status" value="1"/>
</dbReference>
<evidence type="ECO:0000256" key="3">
    <source>
        <dbReference type="ARBA" id="ARBA00023163"/>
    </source>
</evidence>
<dbReference type="Gene3D" id="1.10.10.10">
    <property type="entry name" value="Winged helix-like DNA-binding domain superfamily/Winged helix DNA-binding domain"/>
    <property type="match status" value="1"/>
</dbReference>
<name>A0A919L6V5_9ACTN</name>
<comment type="caution">
    <text evidence="5">The sequence shown here is derived from an EMBL/GenBank/DDBJ whole genome shotgun (WGS) entry which is preliminary data.</text>
</comment>
<evidence type="ECO:0000256" key="1">
    <source>
        <dbReference type="ARBA" id="ARBA00023015"/>
    </source>
</evidence>
<dbReference type="InterPro" id="IPR036390">
    <property type="entry name" value="WH_DNA-bd_sf"/>
</dbReference>
<evidence type="ECO:0000259" key="4">
    <source>
        <dbReference type="PROSITE" id="PS51118"/>
    </source>
</evidence>
<organism evidence="5 6">
    <name type="scientific">Streptomyces sulfonofaciens</name>
    <dbReference type="NCBI Taxonomy" id="68272"/>
    <lineage>
        <taxon>Bacteria</taxon>
        <taxon>Bacillati</taxon>
        <taxon>Actinomycetota</taxon>
        <taxon>Actinomycetes</taxon>
        <taxon>Kitasatosporales</taxon>
        <taxon>Streptomycetaceae</taxon>
        <taxon>Streptomyces</taxon>
    </lineage>
</organism>
<gene>
    <name evidence="5" type="ORF">GCM10018793_56930</name>
</gene>
<keyword evidence="6" id="KW-1185">Reference proteome</keyword>
<keyword evidence="2" id="KW-0238">DNA-binding</keyword>
<proteinExistence type="predicted"/>
<dbReference type="InterPro" id="IPR002577">
    <property type="entry name" value="HTH_HxlR"/>
</dbReference>
<dbReference type="PROSITE" id="PS51118">
    <property type="entry name" value="HTH_HXLR"/>
    <property type="match status" value="1"/>
</dbReference>
<dbReference type="RefSeq" id="WP_189936951.1">
    <property type="nucleotide sequence ID" value="NZ_BNCD01000021.1"/>
</dbReference>
<reference evidence="5" key="2">
    <citation type="submission" date="2020-09" db="EMBL/GenBank/DDBJ databases">
        <authorList>
            <person name="Sun Q."/>
            <person name="Ohkuma M."/>
        </authorList>
    </citation>
    <scope>NUCLEOTIDE SEQUENCE</scope>
    <source>
        <strain evidence="5">JCM 5069</strain>
    </source>
</reference>
<evidence type="ECO:0000313" key="5">
    <source>
        <dbReference type="EMBL" id="GHH86142.1"/>
    </source>
</evidence>
<dbReference type="SUPFAM" id="SSF46785">
    <property type="entry name" value="Winged helix' DNA-binding domain"/>
    <property type="match status" value="1"/>
</dbReference>
<dbReference type="EMBL" id="BNCD01000021">
    <property type="protein sequence ID" value="GHH86142.1"/>
    <property type="molecule type" value="Genomic_DNA"/>
</dbReference>
<reference evidence="5" key="1">
    <citation type="journal article" date="2014" name="Int. J. Syst. Evol. Microbiol.">
        <title>Complete genome sequence of Corynebacterium casei LMG S-19264T (=DSM 44701T), isolated from a smear-ripened cheese.</title>
        <authorList>
            <consortium name="US DOE Joint Genome Institute (JGI-PGF)"/>
            <person name="Walter F."/>
            <person name="Albersmeier A."/>
            <person name="Kalinowski J."/>
            <person name="Ruckert C."/>
        </authorList>
    </citation>
    <scope>NUCLEOTIDE SEQUENCE</scope>
    <source>
        <strain evidence="5">JCM 5069</strain>
    </source>
</reference>
<protein>
    <recommendedName>
        <fullName evidence="4">HTH hxlR-type domain-containing protein</fullName>
    </recommendedName>
</protein>
<dbReference type="InterPro" id="IPR036388">
    <property type="entry name" value="WH-like_DNA-bd_sf"/>
</dbReference>
<dbReference type="AlphaFoldDB" id="A0A919L6V5"/>
<keyword evidence="3" id="KW-0804">Transcription</keyword>
<dbReference type="Proteomes" id="UP000603708">
    <property type="component" value="Unassembled WGS sequence"/>
</dbReference>
<dbReference type="GO" id="GO:0003677">
    <property type="term" value="F:DNA binding"/>
    <property type="evidence" value="ECO:0007669"/>
    <property type="project" value="UniProtKB-KW"/>
</dbReference>
<accession>A0A919L6V5</accession>
<feature type="domain" description="HTH hxlR-type" evidence="4">
    <location>
        <begin position="11"/>
        <end position="108"/>
    </location>
</feature>
<dbReference type="PANTHER" id="PTHR33204">
    <property type="entry name" value="TRANSCRIPTIONAL REGULATOR, MARR FAMILY"/>
    <property type="match status" value="1"/>
</dbReference>
<evidence type="ECO:0000313" key="6">
    <source>
        <dbReference type="Proteomes" id="UP000603708"/>
    </source>
</evidence>
<dbReference type="Pfam" id="PF01638">
    <property type="entry name" value="HxlR"/>
    <property type="match status" value="1"/>
</dbReference>
<evidence type="ECO:0000256" key="2">
    <source>
        <dbReference type="ARBA" id="ARBA00023125"/>
    </source>
</evidence>
<sequence length="146" mass="16599">MLRRDYDTQVCSIARALEVVGERWSLLLVRDVVFGVHRFEDFVERLGITRSVLTARLERLVGEGVLERRPYQEHPVRHEYLLTEKGRQLWPVLIHLARWGDTHYPSPEGPPRAFLHTGCGGAPDGHLLCTRCGAPLDAANTTSHPR</sequence>
<keyword evidence="1" id="KW-0805">Transcription regulation</keyword>